<proteinExistence type="predicted"/>
<dbReference type="AlphaFoldDB" id="A0A174LGK6"/>
<dbReference type="Gene3D" id="3.20.20.70">
    <property type="entry name" value="Aldolase class I"/>
    <property type="match status" value="1"/>
</dbReference>
<evidence type="ECO:0000256" key="3">
    <source>
        <dbReference type="ARBA" id="ARBA00012043"/>
    </source>
</evidence>
<dbReference type="EC" id="4.2.1.20" evidence="3"/>
<evidence type="ECO:0000256" key="2">
    <source>
        <dbReference type="ARBA" id="ARBA00011270"/>
    </source>
</evidence>
<dbReference type="InterPro" id="IPR011060">
    <property type="entry name" value="RibuloseP-bd_barrel"/>
</dbReference>
<evidence type="ECO:0000256" key="8">
    <source>
        <dbReference type="ARBA" id="ARBA00049047"/>
    </source>
</evidence>
<protein>
    <recommendedName>
        <fullName evidence="3">tryptophan synthase</fullName>
        <ecNumber evidence="3">4.2.1.20</ecNumber>
    </recommendedName>
</protein>
<comment type="catalytic activity">
    <reaction evidence="8">
        <text>(1S,2R)-1-C-(indol-3-yl)glycerol 3-phosphate + L-serine = D-glyceraldehyde 3-phosphate + L-tryptophan + H2O</text>
        <dbReference type="Rhea" id="RHEA:10532"/>
        <dbReference type="ChEBI" id="CHEBI:15377"/>
        <dbReference type="ChEBI" id="CHEBI:33384"/>
        <dbReference type="ChEBI" id="CHEBI:57912"/>
        <dbReference type="ChEBI" id="CHEBI:58866"/>
        <dbReference type="ChEBI" id="CHEBI:59776"/>
        <dbReference type="EC" id="4.2.1.20"/>
    </reaction>
</comment>
<evidence type="ECO:0000256" key="5">
    <source>
        <dbReference type="ARBA" id="ARBA00022822"/>
    </source>
</evidence>
<keyword evidence="7 9" id="KW-0456">Lyase</keyword>
<dbReference type="Proteomes" id="UP000095765">
    <property type="component" value="Unassembled WGS sequence"/>
</dbReference>
<dbReference type="SUPFAM" id="SSF51366">
    <property type="entry name" value="Ribulose-phoshate binding barrel"/>
    <property type="match status" value="1"/>
</dbReference>
<dbReference type="GO" id="GO:0005829">
    <property type="term" value="C:cytosol"/>
    <property type="evidence" value="ECO:0007669"/>
    <property type="project" value="TreeGrafter"/>
</dbReference>
<dbReference type="UniPathway" id="UPA00035">
    <property type="reaction ID" value="UER00044"/>
</dbReference>
<evidence type="ECO:0000256" key="6">
    <source>
        <dbReference type="ARBA" id="ARBA00023141"/>
    </source>
</evidence>
<evidence type="ECO:0000313" key="10">
    <source>
        <dbReference type="Proteomes" id="UP000095765"/>
    </source>
</evidence>
<reference evidence="9 10" key="1">
    <citation type="submission" date="2015-09" db="EMBL/GenBank/DDBJ databases">
        <authorList>
            <consortium name="Pathogen Informatics"/>
        </authorList>
    </citation>
    <scope>NUCLEOTIDE SEQUENCE [LARGE SCALE GENOMIC DNA]</scope>
    <source>
        <strain evidence="9 10">2789STDY5834939</strain>
    </source>
</reference>
<dbReference type="RefSeq" id="WP_055243701.1">
    <property type="nucleotide sequence ID" value="NZ_CABIWA010000002.1"/>
</dbReference>
<dbReference type="PANTHER" id="PTHR43406:SF1">
    <property type="entry name" value="TRYPTOPHAN SYNTHASE ALPHA CHAIN, CHLOROPLASTIC"/>
    <property type="match status" value="1"/>
</dbReference>
<dbReference type="InterPro" id="IPR002028">
    <property type="entry name" value="Trp_synthase_suA"/>
</dbReference>
<gene>
    <name evidence="9" type="primary">trpA</name>
    <name evidence="9" type="ORF">ERS852551_00119</name>
</gene>
<accession>A0A174LGK6</accession>
<dbReference type="Pfam" id="PF00290">
    <property type="entry name" value="Trp_syntA"/>
    <property type="match status" value="1"/>
</dbReference>
<dbReference type="PANTHER" id="PTHR43406">
    <property type="entry name" value="TRYPTOPHAN SYNTHASE, ALPHA CHAIN"/>
    <property type="match status" value="1"/>
</dbReference>
<evidence type="ECO:0000256" key="7">
    <source>
        <dbReference type="ARBA" id="ARBA00023239"/>
    </source>
</evidence>
<organism evidence="9 10">
    <name type="scientific">Anaerotruncus colihominis</name>
    <dbReference type="NCBI Taxonomy" id="169435"/>
    <lineage>
        <taxon>Bacteria</taxon>
        <taxon>Bacillati</taxon>
        <taxon>Bacillota</taxon>
        <taxon>Clostridia</taxon>
        <taxon>Eubacteriales</taxon>
        <taxon>Oscillospiraceae</taxon>
        <taxon>Anaerotruncus</taxon>
    </lineage>
</organism>
<comment type="pathway">
    <text evidence="1">Amino-acid biosynthesis; L-tryptophan biosynthesis; L-tryptophan from chorismate: step 5/5.</text>
</comment>
<sequence>MNLICYLSNGYPTIESSKEMALRYVDAGCDIIEIDFPAHDPYLESEYIAGRMAAALEACSDYTAYMDGMAEMKKRLPDTRFILMTYESTVTEIGYERFIAFCKAQGFEDIILVGQQGDAVKNRFIADGMRVSCYVQFQMLSDEVESAKQSNGFVYMQGKPGAGQTNPDFPTLKDCIDHLRTQGITRPIYCGVGIHTPADAKMAREAGADGVFVGSAVLRLHDDPAAMTKMIQDFKREC</sequence>
<comment type="subunit">
    <text evidence="2">Tetramer of two alpha and two beta chains.</text>
</comment>
<name>A0A174LGK6_9FIRM</name>
<keyword evidence="4" id="KW-0028">Amino-acid biosynthesis</keyword>
<evidence type="ECO:0000313" key="9">
    <source>
        <dbReference type="EMBL" id="CUP21677.1"/>
    </source>
</evidence>
<evidence type="ECO:0000256" key="4">
    <source>
        <dbReference type="ARBA" id="ARBA00022605"/>
    </source>
</evidence>
<dbReference type="GO" id="GO:0004834">
    <property type="term" value="F:tryptophan synthase activity"/>
    <property type="evidence" value="ECO:0007669"/>
    <property type="project" value="UniProtKB-EC"/>
</dbReference>
<keyword evidence="6" id="KW-0057">Aromatic amino acid biosynthesis</keyword>
<dbReference type="EMBL" id="CZBE01000001">
    <property type="protein sequence ID" value="CUP21677.1"/>
    <property type="molecule type" value="Genomic_DNA"/>
</dbReference>
<dbReference type="OrthoDB" id="9804578at2"/>
<evidence type="ECO:0000256" key="1">
    <source>
        <dbReference type="ARBA" id="ARBA00004733"/>
    </source>
</evidence>
<dbReference type="InterPro" id="IPR013785">
    <property type="entry name" value="Aldolase_TIM"/>
</dbReference>
<keyword evidence="5" id="KW-0822">Tryptophan biosynthesis</keyword>